<evidence type="ECO:0000313" key="2">
    <source>
        <dbReference type="Proteomes" id="UP000244924"/>
    </source>
</evidence>
<gene>
    <name evidence="1" type="ORF">DEA8626_01801</name>
</gene>
<protein>
    <submittedName>
        <fullName evidence="1">Uncharacterized protein</fullName>
    </submittedName>
</protein>
<dbReference type="AlphaFoldDB" id="A0A2R8B6M9"/>
<dbReference type="RefSeq" id="WP_108852618.1">
    <property type="nucleotide sequence ID" value="NZ_OMOQ01000001.1"/>
</dbReference>
<accession>A0A2R8B6M9</accession>
<sequence length="99" mass="10964">MTKSYEFVAEARAGLDQIDAELSALETKVKASGKAADDWTCDQAGKLRADWQKARTEMRKIADRIETEGDEAARDAKAQAERHWAALKAAVKAYRDHVG</sequence>
<dbReference type="Proteomes" id="UP000244924">
    <property type="component" value="Unassembled WGS sequence"/>
</dbReference>
<keyword evidence="2" id="KW-1185">Reference proteome</keyword>
<evidence type="ECO:0000313" key="1">
    <source>
        <dbReference type="EMBL" id="SPH18269.1"/>
    </source>
</evidence>
<organism evidence="1 2">
    <name type="scientific">Albidovulum aquaemixtae</name>
    <dbReference type="NCBI Taxonomy" id="1542388"/>
    <lineage>
        <taxon>Bacteria</taxon>
        <taxon>Pseudomonadati</taxon>
        <taxon>Pseudomonadota</taxon>
        <taxon>Alphaproteobacteria</taxon>
        <taxon>Rhodobacterales</taxon>
        <taxon>Paracoccaceae</taxon>
        <taxon>Albidovulum</taxon>
    </lineage>
</organism>
<dbReference type="EMBL" id="OMOQ01000001">
    <property type="protein sequence ID" value="SPH18269.1"/>
    <property type="molecule type" value="Genomic_DNA"/>
</dbReference>
<proteinExistence type="predicted"/>
<dbReference type="OrthoDB" id="8480933at2"/>
<reference evidence="1 2" key="1">
    <citation type="submission" date="2018-03" db="EMBL/GenBank/DDBJ databases">
        <authorList>
            <person name="Keele B.F."/>
        </authorList>
    </citation>
    <scope>NUCLEOTIDE SEQUENCE [LARGE SCALE GENOMIC DNA]</scope>
    <source>
        <strain evidence="1 2">CECT 8626</strain>
    </source>
</reference>
<name>A0A2R8B6M9_9RHOB</name>